<dbReference type="HAMAP" id="MF_00131">
    <property type="entry name" value="Trp_synth_alpha"/>
    <property type="match status" value="1"/>
</dbReference>
<keyword evidence="5 8" id="KW-0057">Aromatic amino acid biosynthesis</keyword>
<dbReference type="PANTHER" id="PTHR43406:SF1">
    <property type="entry name" value="TRYPTOPHAN SYNTHASE ALPHA CHAIN, CHLOROPLASTIC"/>
    <property type="match status" value="1"/>
</dbReference>
<gene>
    <name evidence="8" type="primary">trpA</name>
    <name evidence="10" type="ORF">J2S00_000416</name>
</gene>
<dbReference type="SUPFAM" id="SSF51366">
    <property type="entry name" value="Ribulose-phoshate binding barrel"/>
    <property type="match status" value="1"/>
</dbReference>
<keyword evidence="4 8" id="KW-0822">Tryptophan biosynthesis</keyword>
<reference evidence="10 11" key="1">
    <citation type="submission" date="2023-07" db="EMBL/GenBank/DDBJ databases">
        <title>Genomic Encyclopedia of Type Strains, Phase IV (KMG-IV): sequencing the most valuable type-strain genomes for metagenomic binning, comparative biology and taxonomic classification.</title>
        <authorList>
            <person name="Goeker M."/>
        </authorList>
    </citation>
    <scope>NUCLEOTIDE SEQUENCE [LARGE SCALE GENOMIC DNA]</scope>
    <source>
        <strain evidence="10 11">DSM 17740</strain>
    </source>
</reference>
<comment type="similarity">
    <text evidence="8 9">Belongs to the TrpA family.</text>
</comment>
<evidence type="ECO:0000313" key="10">
    <source>
        <dbReference type="EMBL" id="MDQ0337646.1"/>
    </source>
</evidence>
<dbReference type="InterPro" id="IPR013785">
    <property type="entry name" value="Aldolase_TIM"/>
</dbReference>
<proteinExistence type="inferred from homology"/>
<dbReference type="Pfam" id="PF00290">
    <property type="entry name" value="Trp_syntA"/>
    <property type="match status" value="1"/>
</dbReference>
<dbReference type="EC" id="4.2.1.20" evidence="8"/>
<dbReference type="Proteomes" id="UP001232445">
    <property type="component" value="Unassembled WGS sequence"/>
</dbReference>
<dbReference type="InterPro" id="IPR011060">
    <property type="entry name" value="RibuloseP-bd_barrel"/>
</dbReference>
<sequence length="294" mass="32223">MRNEQQVLSEEEHLSVTFTADGQEQLAAAFGERRQAGQPAFIPFITAGYPTADASVDIALTLQEAGAHVLEVGFPYSDPLADGPMIQYSSQEAIKKGMTLTKGFDLIQTMRQRGVHIPIIIFCYVNPLFQVGLDRFAERAQQAGASGVLIPDLPYEEAGPVKEALNRKGLPLISLVAPTSRERIKQIVREAQGFVYCISSLGVTGVRDTLPPELDYFISEVKQYARVPVAVGFGISKAEHVRRLAGKVDGMIVGSAIIKQLRATEDLFTDPAHREKGLDQLKNFVKTLCLQHDS</sequence>
<keyword evidence="6 8" id="KW-0456">Lyase</keyword>
<evidence type="ECO:0000313" key="11">
    <source>
        <dbReference type="Proteomes" id="UP001232445"/>
    </source>
</evidence>
<evidence type="ECO:0000256" key="2">
    <source>
        <dbReference type="ARBA" id="ARBA00011270"/>
    </source>
</evidence>
<dbReference type="InterPro" id="IPR018204">
    <property type="entry name" value="Trp_synthase_alpha_AS"/>
</dbReference>
<dbReference type="GO" id="GO:0004834">
    <property type="term" value="F:tryptophan synthase activity"/>
    <property type="evidence" value="ECO:0007669"/>
    <property type="project" value="UniProtKB-EC"/>
</dbReference>
<dbReference type="Gene3D" id="3.20.20.70">
    <property type="entry name" value="Aldolase class I"/>
    <property type="match status" value="1"/>
</dbReference>
<feature type="active site" description="Proton acceptor" evidence="8">
    <location>
        <position position="71"/>
    </location>
</feature>
<dbReference type="CDD" id="cd04724">
    <property type="entry name" value="Tryptophan_synthase_alpha"/>
    <property type="match status" value="1"/>
</dbReference>
<protein>
    <recommendedName>
        <fullName evidence="8">Tryptophan synthase alpha chain</fullName>
        <ecNumber evidence="8">4.2.1.20</ecNumber>
    </recommendedName>
</protein>
<comment type="pathway">
    <text evidence="1 8">Amino-acid biosynthesis; L-tryptophan biosynthesis; L-tryptophan from chorismate: step 5/5.</text>
</comment>
<evidence type="ECO:0000256" key="7">
    <source>
        <dbReference type="ARBA" id="ARBA00049047"/>
    </source>
</evidence>
<organism evidence="10 11">
    <name type="scientific">Caldalkalibacillus uzonensis</name>
    <dbReference type="NCBI Taxonomy" id="353224"/>
    <lineage>
        <taxon>Bacteria</taxon>
        <taxon>Bacillati</taxon>
        <taxon>Bacillota</taxon>
        <taxon>Bacilli</taxon>
        <taxon>Bacillales</taxon>
        <taxon>Bacillaceae</taxon>
        <taxon>Caldalkalibacillus</taxon>
    </lineage>
</organism>
<evidence type="ECO:0000256" key="6">
    <source>
        <dbReference type="ARBA" id="ARBA00023239"/>
    </source>
</evidence>
<feature type="active site" description="Proton acceptor" evidence="8">
    <location>
        <position position="82"/>
    </location>
</feature>
<comment type="subunit">
    <text evidence="2 8">Tetramer of two alpha and two beta chains.</text>
</comment>
<name>A0ABU0CMK5_9BACI</name>
<evidence type="ECO:0000256" key="1">
    <source>
        <dbReference type="ARBA" id="ARBA00004733"/>
    </source>
</evidence>
<keyword evidence="3 8" id="KW-0028">Amino-acid biosynthesis</keyword>
<dbReference type="EMBL" id="JAUSUQ010000001">
    <property type="protein sequence ID" value="MDQ0337646.1"/>
    <property type="molecule type" value="Genomic_DNA"/>
</dbReference>
<comment type="catalytic activity">
    <reaction evidence="7 8">
        <text>(1S,2R)-1-C-(indol-3-yl)glycerol 3-phosphate + L-serine = D-glyceraldehyde 3-phosphate + L-tryptophan + H2O</text>
        <dbReference type="Rhea" id="RHEA:10532"/>
        <dbReference type="ChEBI" id="CHEBI:15377"/>
        <dbReference type="ChEBI" id="CHEBI:33384"/>
        <dbReference type="ChEBI" id="CHEBI:57912"/>
        <dbReference type="ChEBI" id="CHEBI:58866"/>
        <dbReference type="ChEBI" id="CHEBI:59776"/>
        <dbReference type="EC" id="4.2.1.20"/>
    </reaction>
</comment>
<comment type="function">
    <text evidence="8">The alpha subunit is responsible for the aldol cleavage of indoleglycerol phosphate to indole and glyceraldehyde 3-phosphate.</text>
</comment>
<dbReference type="InterPro" id="IPR002028">
    <property type="entry name" value="Trp_synthase_suA"/>
</dbReference>
<comment type="caution">
    <text evidence="10">The sequence shown here is derived from an EMBL/GenBank/DDBJ whole genome shotgun (WGS) entry which is preliminary data.</text>
</comment>
<dbReference type="PROSITE" id="PS00167">
    <property type="entry name" value="TRP_SYNTHASE_ALPHA"/>
    <property type="match status" value="1"/>
</dbReference>
<evidence type="ECO:0000256" key="9">
    <source>
        <dbReference type="RuleBase" id="RU003662"/>
    </source>
</evidence>
<accession>A0ABU0CMK5</accession>
<dbReference type="NCBIfam" id="TIGR00262">
    <property type="entry name" value="trpA"/>
    <property type="match status" value="1"/>
</dbReference>
<evidence type="ECO:0000256" key="3">
    <source>
        <dbReference type="ARBA" id="ARBA00022605"/>
    </source>
</evidence>
<evidence type="ECO:0000256" key="8">
    <source>
        <dbReference type="HAMAP-Rule" id="MF_00131"/>
    </source>
</evidence>
<dbReference type="PANTHER" id="PTHR43406">
    <property type="entry name" value="TRYPTOPHAN SYNTHASE, ALPHA CHAIN"/>
    <property type="match status" value="1"/>
</dbReference>
<keyword evidence="11" id="KW-1185">Reference proteome</keyword>
<dbReference type="RefSeq" id="WP_307334910.1">
    <property type="nucleotide sequence ID" value="NZ_JAUSUQ010000001.1"/>
</dbReference>
<evidence type="ECO:0000256" key="5">
    <source>
        <dbReference type="ARBA" id="ARBA00023141"/>
    </source>
</evidence>
<evidence type="ECO:0000256" key="4">
    <source>
        <dbReference type="ARBA" id="ARBA00022822"/>
    </source>
</evidence>